<comment type="caution">
    <text evidence="2">The sequence shown here is derived from an EMBL/GenBank/DDBJ whole genome shotgun (WGS) entry which is preliminary data.</text>
</comment>
<dbReference type="AlphaFoldDB" id="A0A9X4L218"/>
<evidence type="ECO:0000313" key="3">
    <source>
        <dbReference type="Proteomes" id="UP001152422"/>
    </source>
</evidence>
<feature type="transmembrane region" description="Helical" evidence="1">
    <location>
        <begin position="58"/>
        <end position="75"/>
    </location>
</feature>
<protein>
    <recommendedName>
        <fullName evidence="4">DUF3278 domain-containing protein</fullName>
    </recommendedName>
</protein>
<keyword evidence="1" id="KW-0812">Transmembrane</keyword>
<keyword evidence="3" id="KW-1185">Reference proteome</keyword>
<keyword evidence="1" id="KW-1133">Transmembrane helix</keyword>
<name>A0A9X4L218_9STAP</name>
<sequence>MNNRDKWLYQRFTGTTNYPDEYQRHEIDKLLAKLSIISLYIFLALLYLSIFFDIERSFISPFSIGGIILIIILACRMSMSHFAADALTIEVTDKETYHQTLKNSRNKRIIFLIVAIIYILLVNSVIAPMLAGNALNMERITDLNTFFPVIVIAVFTIAKDSRVKLIDQKETYNGK</sequence>
<dbReference type="RefSeq" id="WP_277582917.1">
    <property type="nucleotide sequence ID" value="NZ_JAMBPY010000002.1"/>
</dbReference>
<evidence type="ECO:0008006" key="4">
    <source>
        <dbReference type="Google" id="ProtNLM"/>
    </source>
</evidence>
<feature type="transmembrane region" description="Helical" evidence="1">
    <location>
        <begin position="143"/>
        <end position="159"/>
    </location>
</feature>
<evidence type="ECO:0000256" key="1">
    <source>
        <dbReference type="SAM" id="Phobius"/>
    </source>
</evidence>
<gene>
    <name evidence="2" type="ORF">M4L89_03970</name>
</gene>
<accession>A0A9X4L218</accession>
<dbReference type="Proteomes" id="UP001152422">
    <property type="component" value="Unassembled WGS sequence"/>
</dbReference>
<proteinExistence type="predicted"/>
<evidence type="ECO:0000313" key="2">
    <source>
        <dbReference type="EMBL" id="MDG0845374.1"/>
    </source>
</evidence>
<feature type="transmembrane region" description="Helical" evidence="1">
    <location>
        <begin position="109"/>
        <end position="131"/>
    </location>
</feature>
<dbReference type="EMBL" id="JAMBQA010000002">
    <property type="protein sequence ID" value="MDG0845374.1"/>
    <property type="molecule type" value="Genomic_DNA"/>
</dbReference>
<feature type="transmembrane region" description="Helical" evidence="1">
    <location>
        <begin position="30"/>
        <end position="52"/>
    </location>
</feature>
<reference evidence="2" key="1">
    <citation type="submission" date="2022-05" db="EMBL/GenBank/DDBJ databases">
        <title>Comparative genomics of Staphylococcus equorum isolates.</title>
        <authorList>
            <person name="Luelf R.H."/>
        </authorList>
    </citation>
    <scope>NUCLEOTIDE SEQUENCE</scope>
    <source>
        <strain evidence="2">TMW 2.2497</strain>
    </source>
</reference>
<keyword evidence="1" id="KW-0472">Membrane</keyword>
<organism evidence="2 3">
    <name type="scientific">Staphylococcus equorum</name>
    <dbReference type="NCBI Taxonomy" id="246432"/>
    <lineage>
        <taxon>Bacteria</taxon>
        <taxon>Bacillati</taxon>
        <taxon>Bacillota</taxon>
        <taxon>Bacilli</taxon>
        <taxon>Bacillales</taxon>
        <taxon>Staphylococcaceae</taxon>
        <taxon>Staphylococcus</taxon>
    </lineage>
</organism>